<dbReference type="PROSITE" id="PS51257">
    <property type="entry name" value="PROKAR_LIPOPROTEIN"/>
    <property type="match status" value="1"/>
</dbReference>
<dbReference type="EMBL" id="QSLN01000001">
    <property type="protein sequence ID" value="RDV84816.1"/>
    <property type="molecule type" value="Genomic_DNA"/>
</dbReference>
<comment type="caution">
    <text evidence="10">The sequence shown here is derived from an EMBL/GenBank/DDBJ whole genome shotgun (WGS) entry which is preliminary data.</text>
</comment>
<dbReference type="InterPro" id="IPR057336">
    <property type="entry name" value="GerAC_N"/>
</dbReference>
<dbReference type="Pfam" id="PF25198">
    <property type="entry name" value="Spore_GerAC_N"/>
    <property type="match status" value="1"/>
</dbReference>
<protein>
    <submittedName>
        <fullName evidence="10">Ger(X)C family spore germination protein</fullName>
    </submittedName>
</protein>
<evidence type="ECO:0000256" key="4">
    <source>
        <dbReference type="ARBA" id="ARBA00022729"/>
    </source>
</evidence>
<evidence type="ECO:0000256" key="7">
    <source>
        <dbReference type="ARBA" id="ARBA00023288"/>
    </source>
</evidence>
<dbReference type="RefSeq" id="WP_115791810.1">
    <property type="nucleotide sequence ID" value="NZ_QSLN01000001.1"/>
</dbReference>
<organism evidence="10 11">
    <name type="scientific">Ammonifex thiophilus</name>
    <dbReference type="NCBI Taxonomy" id="444093"/>
    <lineage>
        <taxon>Bacteria</taxon>
        <taxon>Bacillati</taxon>
        <taxon>Bacillota</taxon>
        <taxon>Clostridia</taxon>
        <taxon>Thermoanaerobacterales</taxon>
        <taxon>Thermoanaerobacteraceae</taxon>
        <taxon>Ammonifex</taxon>
    </lineage>
</organism>
<dbReference type="GO" id="GO:0016020">
    <property type="term" value="C:membrane"/>
    <property type="evidence" value="ECO:0007669"/>
    <property type="project" value="UniProtKB-SubCell"/>
</dbReference>
<dbReference type="AlphaFoldDB" id="A0A3D8P663"/>
<evidence type="ECO:0000256" key="6">
    <source>
        <dbReference type="ARBA" id="ARBA00023139"/>
    </source>
</evidence>
<evidence type="ECO:0000256" key="2">
    <source>
        <dbReference type="ARBA" id="ARBA00007886"/>
    </source>
</evidence>
<evidence type="ECO:0000256" key="1">
    <source>
        <dbReference type="ARBA" id="ARBA00004635"/>
    </source>
</evidence>
<keyword evidence="4" id="KW-0732">Signal</keyword>
<dbReference type="InterPro" id="IPR008844">
    <property type="entry name" value="Spore_GerAC-like"/>
</dbReference>
<comment type="subcellular location">
    <subcellularLocation>
        <location evidence="1">Membrane</location>
        <topology evidence="1">Lipid-anchor</topology>
    </subcellularLocation>
</comment>
<dbReference type="GO" id="GO:0009847">
    <property type="term" value="P:spore germination"/>
    <property type="evidence" value="ECO:0007669"/>
    <property type="project" value="InterPro"/>
</dbReference>
<name>A0A3D8P663_9THEO</name>
<feature type="domain" description="Spore germination protein N-terminal" evidence="9">
    <location>
        <begin position="20"/>
        <end position="200"/>
    </location>
</feature>
<proteinExistence type="inferred from homology"/>
<evidence type="ECO:0000256" key="3">
    <source>
        <dbReference type="ARBA" id="ARBA00022544"/>
    </source>
</evidence>
<dbReference type="Pfam" id="PF05504">
    <property type="entry name" value="Spore_GerAC"/>
    <property type="match status" value="1"/>
</dbReference>
<keyword evidence="6" id="KW-0564">Palmitate</keyword>
<dbReference type="InterPro" id="IPR038501">
    <property type="entry name" value="Spore_GerAC_C_sf"/>
</dbReference>
<keyword evidence="5" id="KW-0472">Membrane</keyword>
<dbReference type="Gene3D" id="6.20.190.10">
    <property type="entry name" value="Nutrient germinant receptor protein C, domain 1"/>
    <property type="match status" value="1"/>
</dbReference>
<dbReference type="Gene3D" id="3.30.300.210">
    <property type="entry name" value="Nutrient germinant receptor protein C, domain 3"/>
    <property type="match status" value="1"/>
</dbReference>
<dbReference type="InterPro" id="IPR046953">
    <property type="entry name" value="Spore_GerAC-like_C"/>
</dbReference>
<evidence type="ECO:0000256" key="5">
    <source>
        <dbReference type="ARBA" id="ARBA00023136"/>
    </source>
</evidence>
<evidence type="ECO:0000259" key="8">
    <source>
        <dbReference type="Pfam" id="PF05504"/>
    </source>
</evidence>
<keyword evidence="3" id="KW-0309">Germination</keyword>
<gene>
    <name evidence="10" type="ORF">DXX99_01895</name>
</gene>
<dbReference type="Proteomes" id="UP000256329">
    <property type="component" value="Unassembled WGS sequence"/>
</dbReference>
<evidence type="ECO:0000313" key="11">
    <source>
        <dbReference type="Proteomes" id="UP000256329"/>
    </source>
</evidence>
<keyword evidence="7" id="KW-0449">Lipoprotein</keyword>
<dbReference type="OrthoDB" id="9816067at2"/>
<feature type="domain" description="Spore germination GerAC-like C-terminal" evidence="8">
    <location>
        <begin position="229"/>
        <end position="392"/>
    </location>
</feature>
<dbReference type="PANTHER" id="PTHR35789">
    <property type="entry name" value="SPORE GERMINATION PROTEIN B3"/>
    <property type="match status" value="1"/>
</dbReference>
<dbReference type="NCBIfam" id="TIGR02887">
    <property type="entry name" value="spore_ger_x_C"/>
    <property type="match status" value="1"/>
</dbReference>
<dbReference type="PANTHER" id="PTHR35789:SF1">
    <property type="entry name" value="SPORE GERMINATION PROTEIN B3"/>
    <property type="match status" value="1"/>
</dbReference>
<evidence type="ECO:0000259" key="9">
    <source>
        <dbReference type="Pfam" id="PF25198"/>
    </source>
</evidence>
<sequence>MRFLLAGLTAGLLLLVGCWDMRELEDLAFVTAVAVDRLPSGEVRLVVQAFNPRALAGGTQGAITPSASVPSKCYRNYEARGKTVFAAVRELALKVPKRPYFTQSRVLLFTEGAARRGVAEVLDFFERSVEIRKIIPVFVVRGDVLELLDVPNPHESCPAMRLEGLVREQSRTSFFPVVTFGEFLGMLVSEGQEAYCPVVRAERNPTQKLRPREPLAPAPEPAMEIKVGGTAVFRRDRLVGFLNERESRGLLWAKGKVGGGALVLSLEGDKEVTVDVLRSQTRIRPHLTPYGPKFTVEIREEGNVAEAACPLDLSKLEVVRQLEAAQAAAIKAEVEQALRRAKELKADIFGFGAALHRHYPQEWKKLKQKWSEEVFPYLEVEVKVDAKLRRTGLRSKSLLQEVESRRR</sequence>
<accession>A0A3D8P663</accession>
<reference evidence="10 11" key="1">
    <citation type="submission" date="2018-08" db="EMBL/GenBank/DDBJ databases">
        <title>Form III RuBisCO-mediated autotrophy in Thermodesulfobium bacteria.</title>
        <authorList>
            <person name="Toshchakov S.V."/>
            <person name="Kublanov I.V."/>
            <person name="Frolov E."/>
            <person name="Bonch-Osmolovskaya E.A."/>
            <person name="Tourova T.P."/>
            <person name="Chernych N.A."/>
            <person name="Lebedinsky A.V."/>
        </authorList>
    </citation>
    <scope>NUCLEOTIDE SEQUENCE [LARGE SCALE GENOMIC DNA]</scope>
    <source>
        <strain evidence="10 11">SR</strain>
    </source>
</reference>
<evidence type="ECO:0000313" key="10">
    <source>
        <dbReference type="EMBL" id="RDV84816.1"/>
    </source>
</evidence>
<keyword evidence="11" id="KW-1185">Reference proteome</keyword>
<comment type="similarity">
    <text evidence="2">Belongs to the GerABKC lipoprotein family.</text>
</comment>